<dbReference type="GO" id="GO:0009697">
    <property type="term" value="P:salicylic acid biosynthetic process"/>
    <property type="evidence" value="ECO:0007669"/>
    <property type="project" value="TreeGrafter"/>
</dbReference>
<dbReference type="GO" id="GO:0004106">
    <property type="term" value="F:chorismate mutase activity"/>
    <property type="evidence" value="ECO:0007669"/>
    <property type="project" value="UniProtKB-EC"/>
</dbReference>
<reference evidence="7 8" key="1">
    <citation type="journal article" date="2005" name="Nucleic Acids Res.">
        <title>Genomic blueprint of Hahella chejuensis, a marine microbe producing an algicidal agent.</title>
        <authorList>
            <person name="Jeong H."/>
            <person name="Yim J.H."/>
            <person name="Lee C."/>
            <person name="Choi S.-H."/>
            <person name="Park Y.K."/>
            <person name="Yoon S.H."/>
            <person name="Hur C.-G."/>
            <person name="Kang H.-Y."/>
            <person name="Kim D."/>
            <person name="Lee H.H."/>
            <person name="Park K.H."/>
            <person name="Park S.-H."/>
            <person name="Park H.-S."/>
            <person name="Lee H.K."/>
            <person name="Oh T.K."/>
            <person name="Kim J.F."/>
        </authorList>
    </citation>
    <scope>NUCLEOTIDE SEQUENCE [LARGE SCALE GENOMIC DNA]</scope>
    <source>
        <strain evidence="7 8">KCTC 2396</strain>
    </source>
</reference>
<dbReference type="SMART" id="SM00830">
    <property type="entry name" value="CM_2"/>
    <property type="match status" value="1"/>
</dbReference>
<sequence length="179" mass="20143">MRNVFLLLICLFMSHSSFAANYAEDTFQAINERLSYMKDVALFKAQKGAPVEDVERERVVLDKAKEEAAGHGVDPTSVSDFFSAQISAAKAIQFRYRADWLSDADALKQSARDLQAEVRPALLKLGDAIIIAIADKLKNEGPFTDAERDLFNDTLTIENLSQRDKDMIFQALKQIRLQQ</sequence>
<dbReference type="InterPro" id="IPR002701">
    <property type="entry name" value="CM_II_prokaryot"/>
</dbReference>
<feature type="chain" id="PRO_5004215369" description="chorismate mutase" evidence="5">
    <location>
        <begin position="20"/>
        <end position="179"/>
    </location>
</feature>
<dbReference type="UniPathway" id="UPA00120">
    <property type="reaction ID" value="UER00203"/>
</dbReference>
<evidence type="ECO:0000256" key="2">
    <source>
        <dbReference type="ARBA" id="ARBA00012404"/>
    </source>
</evidence>
<name>Q2SFD9_HAHCH</name>
<dbReference type="NCBIfam" id="TIGR01806">
    <property type="entry name" value="CM_mono2"/>
    <property type="match status" value="1"/>
</dbReference>
<dbReference type="PANTHER" id="PTHR38041:SF2">
    <property type="entry name" value="SECRETED CHORISMATE MUTASE"/>
    <property type="match status" value="1"/>
</dbReference>
<protein>
    <recommendedName>
        <fullName evidence="2">chorismate mutase</fullName>
        <ecNumber evidence="2">5.4.99.5</ecNumber>
    </recommendedName>
</protein>
<dbReference type="Proteomes" id="UP000000238">
    <property type="component" value="Chromosome"/>
</dbReference>
<accession>Q2SFD9</accession>
<dbReference type="InterPro" id="IPR036979">
    <property type="entry name" value="CM_dom_sf"/>
</dbReference>
<dbReference type="InterPro" id="IPR008240">
    <property type="entry name" value="Chorismate_mutase_periplasmic"/>
</dbReference>
<evidence type="ECO:0000313" key="8">
    <source>
        <dbReference type="Proteomes" id="UP000000238"/>
    </source>
</evidence>
<feature type="domain" description="Chorismate mutase" evidence="6">
    <location>
        <begin position="1"/>
        <end position="97"/>
    </location>
</feature>
<dbReference type="EMBL" id="CP000155">
    <property type="protein sequence ID" value="ABC30635.1"/>
    <property type="molecule type" value="Genomic_DNA"/>
</dbReference>
<dbReference type="KEGG" id="hch:HCH_03913"/>
<dbReference type="AlphaFoldDB" id="Q2SFD9"/>
<dbReference type="GO" id="GO:0046417">
    <property type="term" value="P:chorismate metabolic process"/>
    <property type="evidence" value="ECO:0007669"/>
    <property type="project" value="InterPro"/>
</dbReference>
<dbReference type="Pfam" id="PF01817">
    <property type="entry name" value="CM_2"/>
    <property type="match status" value="1"/>
</dbReference>
<dbReference type="SUPFAM" id="SSF48600">
    <property type="entry name" value="Chorismate mutase II"/>
    <property type="match status" value="1"/>
</dbReference>
<evidence type="ECO:0000256" key="3">
    <source>
        <dbReference type="ARBA" id="ARBA00022729"/>
    </source>
</evidence>
<dbReference type="eggNOG" id="COG1605">
    <property type="taxonomic scope" value="Bacteria"/>
</dbReference>
<keyword evidence="4 7" id="KW-0413">Isomerase</keyword>
<evidence type="ECO:0000313" key="7">
    <source>
        <dbReference type="EMBL" id="ABC30635.1"/>
    </source>
</evidence>
<proteinExistence type="predicted"/>
<dbReference type="HOGENOM" id="CLU_118625_0_0_6"/>
<dbReference type="PROSITE" id="PS51168">
    <property type="entry name" value="CHORISMATE_MUT_2"/>
    <property type="match status" value="1"/>
</dbReference>
<evidence type="ECO:0000256" key="4">
    <source>
        <dbReference type="ARBA" id="ARBA00023235"/>
    </source>
</evidence>
<dbReference type="OrthoDB" id="8445094at2"/>
<keyword evidence="8" id="KW-1185">Reference proteome</keyword>
<comment type="pathway">
    <text evidence="1">Metabolic intermediate biosynthesis; prephenate biosynthesis; prephenate from chorismate: step 1/1.</text>
</comment>
<organism evidence="7 8">
    <name type="scientific">Hahella chejuensis (strain KCTC 2396)</name>
    <dbReference type="NCBI Taxonomy" id="349521"/>
    <lineage>
        <taxon>Bacteria</taxon>
        <taxon>Pseudomonadati</taxon>
        <taxon>Pseudomonadota</taxon>
        <taxon>Gammaproteobacteria</taxon>
        <taxon>Oceanospirillales</taxon>
        <taxon>Hahellaceae</taxon>
        <taxon>Hahella</taxon>
    </lineage>
</organism>
<dbReference type="EC" id="5.4.99.5" evidence="2"/>
<evidence type="ECO:0000259" key="6">
    <source>
        <dbReference type="PROSITE" id="PS51168"/>
    </source>
</evidence>
<gene>
    <name evidence="7" type="primary">aroQ1</name>
    <name evidence="7" type="ordered locus">HCH_03913</name>
</gene>
<dbReference type="InterPro" id="IPR036263">
    <property type="entry name" value="Chorismate_II_sf"/>
</dbReference>
<feature type="signal peptide" evidence="5">
    <location>
        <begin position="1"/>
        <end position="19"/>
    </location>
</feature>
<dbReference type="RefSeq" id="WP_011397702.1">
    <property type="nucleotide sequence ID" value="NC_007645.1"/>
</dbReference>
<dbReference type="STRING" id="349521.HCH_03913"/>
<evidence type="ECO:0000256" key="1">
    <source>
        <dbReference type="ARBA" id="ARBA00004817"/>
    </source>
</evidence>
<evidence type="ECO:0000256" key="5">
    <source>
        <dbReference type="SAM" id="SignalP"/>
    </source>
</evidence>
<dbReference type="PANTHER" id="PTHR38041">
    <property type="entry name" value="CHORISMATE MUTASE"/>
    <property type="match status" value="1"/>
</dbReference>
<dbReference type="Gene3D" id="1.20.59.10">
    <property type="entry name" value="Chorismate mutase"/>
    <property type="match status" value="1"/>
</dbReference>
<dbReference type="InterPro" id="IPR051331">
    <property type="entry name" value="Chorismate_mutase-related"/>
</dbReference>
<dbReference type="NCBIfam" id="NF005965">
    <property type="entry name" value="PRK08055.1"/>
    <property type="match status" value="1"/>
</dbReference>
<keyword evidence="3 5" id="KW-0732">Signal</keyword>